<gene>
    <name evidence="3" type="ORF">SC09_Contig25orf00250</name>
</gene>
<dbReference type="AlphaFoldDB" id="A0A0D1JDJ7"/>
<feature type="region of interest" description="Disordered" evidence="1">
    <location>
        <begin position="18"/>
        <end position="40"/>
    </location>
</feature>
<name>A0A0D1JDJ7_BACIU</name>
<evidence type="ECO:0000259" key="2">
    <source>
        <dbReference type="Pfam" id="PF08533"/>
    </source>
</evidence>
<reference evidence="3 4" key="1">
    <citation type="submission" date="2014-12" db="EMBL/GenBank/DDBJ databases">
        <title>Comparative genome analysis of Bacillus coagulans HM-08, Clostridium butyricum HM-68, Bacillus subtilis HM-66 and Bacillus licheniformis BL-09.</title>
        <authorList>
            <person name="Zhang H."/>
        </authorList>
    </citation>
    <scope>NUCLEOTIDE SEQUENCE [LARGE SCALE GENOMIC DNA]</scope>
    <source>
        <strain evidence="3 4">HM-66</strain>
    </source>
</reference>
<dbReference type="InterPro" id="IPR013739">
    <property type="entry name" value="Beta_galactosidase_C"/>
</dbReference>
<dbReference type="EMBL" id="JXBC01000004">
    <property type="protein sequence ID" value="KIU10499.1"/>
    <property type="molecule type" value="Genomic_DNA"/>
</dbReference>
<dbReference type="Proteomes" id="UP000032247">
    <property type="component" value="Unassembled WGS sequence"/>
</dbReference>
<sequence>MWIIVNMDGKGGSVTLPEAGTDLLTHRPLGKGGEAGGRTA</sequence>
<dbReference type="GO" id="GO:0004565">
    <property type="term" value="F:beta-galactosidase activity"/>
    <property type="evidence" value="ECO:0007669"/>
    <property type="project" value="InterPro"/>
</dbReference>
<evidence type="ECO:0000256" key="1">
    <source>
        <dbReference type="SAM" id="MobiDB-lite"/>
    </source>
</evidence>
<organism evidence="3 4">
    <name type="scientific">Bacillus subtilis</name>
    <dbReference type="NCBI Taxonomy" id="1423"/>
    <lineage>
        <taxon>Bacteria</taxon>
        <taxon>Bacillati</taxon>
        <taxon>Bacillota</taxon>
        <taxon>Bacilli</taxon>
        <taxon>Bacillales</taxon>
        <taxon>Bacillaceae</taxon>
        <taxon>Bacillus</taxon>
    </lineage>
</organism>
<dbReference type="Pfam" id="PF08533">
    <property type="entry name" value="Glyco_hydro_42C"/>
    <property type="match status" value="1"/>
</dbReference>
<dbReference type="GO" id="GO:0006012">
    <property type="term" value="P:galactose metabolic process"/>
    <property type="evidence" value="ECO:0007669"/>
    <property type="project" value="InterPro"/>
</dbReference>
<evidence type="ECO:0000313" key="4">
    <source>
        <dbReference type="Proteomes" id="UP000032247"/>
    </source>
</evidence>
<feature type="domain" description="Beta-galactosidase C-terminal" evidence="2">
    <location>
        <begin position="2"/>
        <end position="32"/>
    </location>
</feature>
<accession>A0A0D1JDJ7</accession>
<proteinExistence type="predicted"/>
<feature type="compositionally biased region" description="Gly residues" evidence="1">
    <location>
        <begin position="30"/>
        <end position="40"/>
    </location>
</feature>
<comment type="caution">
    <text evidence="3">The sequence shown here is derived from an EMBL/GenBank/DDBJ whole genome shotgun (WGS) entry which is preliminary data.</text>
</comment>
<protein>
    <submittedName>
        <fullName evidence="3">Beta-galacturonidase</fullName>
    </submittedName>
</protein>
<dbReference type="PATRIC" id="fig|1423.173.peg.2608"/>
<evidence type="ECO:0000313" key="3">
    <source>
        <dbReference type="EMBL" id="KIU10499.1"/>
    </source>
</evidence>